<name>A0A5C3P601_9APHY</name>
<dbReference type="Proteomes" id="UP000308197">
    <property type="component" value="Unassembled WGS sequence"/>
</dbReference>
<feature type="transmembrane region" description="Helical" evidence="1">
    <location>
        <begin position="175"/>
        <end position="199"/>
    </location>
</feature>
<feature type="transmembrane region" description="Helical" evidence="1">
    <location>
        <begin position="22"/>
        <end position="42"/>
    </location>
</feature>
<feature type="domain" description="DUF6533" evidence="2">
    <location>
        <begin position="25"/>
        <end position="70"/>
    </location>
</feature>
<dbReference type="AlphaFoldDB" id="A0A5C3P601"/>
<dbReference type="EMBL" id="ML211274">
    <property type="protein sequence ID" value="TFK85094.1"/>
    <property type="molecule type" value="Genomic_DNA"/>
</dbReference>
<sequence length="341" mass="37583">MSEEGANPDTAAIIAEALESAIANYCGIAGIVFLLYEYTITFGREVDLFWTRRFSGATALFLANKYITLLNHLFDLSLYIPFHVSDKIIQTCDLHVKAFSSLYYLQYVPWAAFSGIRAFALCKSWVMSILVFILSLVPLGVNFSVKIYGVNDPTSGCGMGETIDPTTAIKYVSNALPFVLVARTCLIAADVLLIAITWWHLPRNKHKIVRLLCYRNASTLVDVLLCDGIIYFLVLLIMNTLHMVFTFTSTSEITYFTEPVTAVLMSRFLLDLQEASQHSAVHLLGTEGASYLDSGDVLTGQSLIFAQAIGSVASPIPREVYLHHAESGWSTGTQAGKMGCE</sequence>
<feature type="transmembrane region" description="Helical" evidence="1">
    <location>
        <begin position="220"/>
        <end position="241"/>
    </location>
</feature>
<protein>
    <recommendedName>
        <fullName evidence="2">DUF6533 domain-containing protein</fullName>
    </recommendedName>
</protein>
<evidence type="ECO:0000313" key="4">
    <source>
        <dbReference type="Proteomes" id="UP000308197"/>
    </source>
</evidence>
<dbReference type="Pfam" id="PF20151">
    <property type="entry name" value="DUF6533"/>
    <property type="match status" value="1"/>
</dbReference>
<dbReference type="InParanoid" id="A0A5C3P601"/>
<dbReference type="InterPro" id="IPR045340">
    <property type="entry name" value="DUF6533"/>
</dbReference>
<keyword evidence="4" id="KW-1185">Reference proteome</keyword>
<gene>
    <name evidence="3" type="ORF">K466DRAFT_664731</name>
</gene>
<keyword evidence="1" id="KW-0472">Membrane</keyword>
<feature type="transmembrane region" description="Helical" evidence="1">
    <location>
        <begin position="125"/>
        <end position="145"/>
    </location>
</feature>
<keyword evidence="1" id="KW-1133">Transmembrane helix</keyword>
<accession>A0A5C3P601</accession>
<proteinExistence type="predicted"/>
<evidence type="ECO:0000259" key="2">
    <source>
        <dbReference type="Pfam" id="PF20151"/>
    </source>
</evidence>
<evidence type="ECO:0000313" key="3">
    <source>
        <dbReference type="EMBL" id="TFK85094.1"/>
    </source>
</evidence>
<organism evidence="3 4">
    <name type="scientific">Polyporus arcularius HHB13444</name>
    <dbReference type="NCBI Taxonomy" id="1314778"/>
    <lineage>
        <taxon>Eukaryota</taxon>
        <taxon>Fungi</taxon>
        <taxon>Dikarya</taxon>
        <taxon>Basidiomycota</taxon>
        <taxon>Agaricomycotina</taxon>
        <taxon>Agaricomycetes</taxon>
        <taxon>Polyporales</taxon>
        <taxon>Polyporaceae</taxon>
        <taxon>Polyporus</taxon>
    </lineage>
</organism>
<evidence type="ECO:0000256" key="1">
    <source>
        <dbReference type="SAM" id="Phobius"/>
    </source>
</evidence>
<keyword evidence="1" id="KW-0812">Transmembrane</keyword>
<feature type="transmembrane region" description="Helical" evidence="1">
    <location>
        <begin position="94"/>
        <end position="113"/>
    </location>
</feature>
<reference evidence="3 4" key="1">
    <citation type="journal article" date="2019" name="Nat. Ecol. Evol.">
        <title>Megaphylogeny resolves global patterns of mushroom evolution.</title>
        <authorList>
            <person name="Varga T."/>
            <person name="Krizsan K."/>
            <person name="Foldi C."/>
            <person name="Dima B."/>
            <person name="Sanchez-Garcia M."/>
            <person name="Sanchez-Ramirez S."/>
            <person name="Szollosi G.J."/>
            <person name="Szarkandi J.G."/>
            <person name="Papp V."/>
            <person name="Albert L."/>
            <person name="Andreopoulos W."/>
            <person name="Angelini C."/>
            <person name="Antonin V."/>
            <person name="Barry K.W."/>
            <person name="Bougher N.L."/>
            <person name="Buchanan P."/>
            <person name="Buyck B."/>
            <person name="Bense V."/>
            <person name="Catcheside P."/>
            <person name="Chovatia M."/>
            <person name="Cooper J."/>
            <person name="Damon W."/>
            <person name="Desjardin D."/>
            <person name="Finy P."/>
            <person name="Geml J."/>
            <person name="Haridas S."/>
            <person name="Hughes K."/>
            <person name="Justo A."/>
            <person name="Karasinski D."/>
            <person name="Kautmanova I."/>
            <person name="Kiss B."/>
            <person name="Kocsube S."/>
            <person name="Kotiranta H."/>
            <person name="LaButti K.M."/>
            <person name="Lechner B.E."/>
            <person name="Liimatainen K."/>
            <person name="Lipzen A."/>
            <person name="Lukacs Z."/>
            <person name="Mihaltcheva S."/>
            <person name="Morgado L.N."/>
            <person name="Niskanen T."/>
            <person name="Noordeloos M.E."/>
            <person name="Ohm R.A."/>
            <person name="Ortiz-Santana B."/>
            <person name="Ovrebo C."/>
            <person name="Racz N."/>
            <person name="Riley R."/>
            <person name="Savchenko A."/>
            <person name="Shiryaev A."/>
            <person name="Soop K."/>
            <person name="Spirin V."/>
            <person name="Szebenyi C."/>
            <person name="Tomsovsky M."/>
            <person name="Tulloss R.E."/>
            <person name="Uehling J."/>
            <person name="Grigoriev I.V."/>
            <person name="Vagvolgyi C."/>
            <person name="Papp T."/>
            <person name="Martin F.M."/>
            <person name="Miettinen O."/>
            <person name="Hibbett D.S."/>
            <person name="Nagy L.G."/>
        </authorList>
    </citation>
    <scope>NUCLEOTIDE SEQUENCE [LARGE SCALE GENOMIC DNA]</scope>
    <source>
        <strain evidence="3 4">HHB13444</strain>
    </source>
</reference>